<protein>
    <submittedName>
        <fullName evidence="1">Uncharacterized protein</fullName>
    </submittedName>
</protein>
<reference evidence="1 2" key="1">
    <citation type="submission" date="2019-09" db="EMBL/GenBank/DDBJ databases">
        <authorList>
            <person name="Depoorter E."/>
        </authorList>
    </citation>
    <scope>NUCLEOTIDE SEQUENCE [LARGE SCALE GENOMIC DNA]</scope>
    <source>
        <strain evidence="1">R-15945</strain>
    </source>
</reference>
<dbReference type="Proteomes" id="UP000494174">
    <property type="component" value="Unassembled WGS sequence"/>
</dbReference>
<sequence length="248" mass="27148">MHSVSSDFPGLLSTLGLLLHPHPLNTQGFELLRNRMSTSIMTMLHAVIGRHAHFCWAQRFGLFGAAISTTGDVPRTPAPNSITLTRWVHRLSSTLDSRYPHGIQARRIARKLSASSAIARQSPARQGTQADSCDRVLGAHRFNAQRFDWLACGLSTCDHVVRCACGHVVAPATFRSVACSCARIRSSLSDIAWIRARLAILTHAHQPDAQRAESFCTPVIHTRSRAPSPPPKSLGQIDIGLSRRVIVT</sequence>
<dbReference type="EMBL" id="CABVPU010000021">
    <property type="protein sequence ID" value="VWC04832.1"/>
    <property type="molecule type" value="Genomic_DNA"/>
</dbReference>
<evidence type="ECO:0000313" key="2">
    <source>
        <dbReference type="Proteomes" id="UP000494174"/>
    </source>
</evidence>
<organism evidence="1 2">
    <name type="scientific">Burkholderia lata (strain ATCC 17760 / DSM 23089 / LMG 22485 / NCIMB 9086 / R18194 / 383)</name>
    <dbReference type="NCBI Taxonomy" id="482957"/>
    <lineage>
        <taxon>Bacteria</taxon>
        <taxon>Pseudomonadati</taxon>
        <taxon>Pseudomonadota</taxon>
        <taxon>Betaproteobacteria</taxon>
        <taxon>Burkholderiales</taxon>
        <taxon>Burkholderiaceae</taxon>
        <taxon>Burkholderia</taxon>
        <taxon>Burkholderia cepacia complex</taxon>
    </lineage>
</organism>
<accession>A0A6P2PC30</accession>
<name>A0A6P2PC30_BURL3</name>
<proteinExistence type="predicted"/>
<gene>
    <name evidence="1" type="ORF">BLA15945_05092</name>
</gene>
<evidence type="ECO:0000313" key="1">
    <source>
        <dbReference type="EMBL" id="VWC04832.1"/>
    </source>
</evidence>
<dbReference type="AlphaFoldDB" id="A0A6P2PC30"/>